<dbReference type="GO" id="GO:0003824">
    <property type="term" value="F:catalytic activity"/>
    <property type="evidence" value="ECO:0007669"/>
    <property type="project" value="UniProtKB-ARBA"/>
</dbReference>
<dbReference type="InterPro" id="IPR029058">
    <property type="entry name" value="AB_hydrolase_fold"/>
</dbReference>
<dbReference type="PANTHER" id="PTHR43194:SF5">
    <property type="entry name" value="PIMELOYL-[ACYL-CARRIER PROTEIN] METHYL ESTER ESTERASE"/>
    <property type="match status" value="1"/>
</dbReference>
<dbReference type="AlphaFoldDB" id="A0A8J3YLG8"/>
<evidence type="ECO:0000313" key="3">
    <source>
        <dbReference type="Proteomes" id="UP000619260"/>
    </source>
</evidence>
<dbReference type="Pfam" id="PF12697">
    <property type="entry name" value="Abhydrolase_6"/>
    <property type="match status" value="1"/>
</dbReference>
<protein>
    <recommendedName>
        <fullName evidence="1">AB hydrolase-1 domain-containing protein</fullName>
    </recommendedName>
</protein>
<organism evidence="2 3">
    <name type="scientific">Virgisporangium aliadipatigenens</name>
    <dbReference type="NCBI Taxonomy" id="741659"/>
    <lineage>
        <taxon>Bacteria</taxon>
        <taxon>Bacillati</taxon>
        <taxon>Actinomycetota</taxon>
        <taxon>Actinomycetes</taxon>
        <taxon>Micromonosporales</taxon>
        <taxon>Micromonosporaceae</taxon>
        <taxon>Virgisporangium</taxon>
    </lineage>
</organism>
<dbReference type="EMBL" id="BOPF01000009">
    <property type="protein sequence ID" value="GIJ46056.1"/>
    <property type="molecule type" value="Genomic_DNA"/>
</dbReference>
<dbReference type="RefSeq" id="WP_203899597.1">
    <property type="nucleotide sequence ID" value="NZ_BOPF01000009.1"/>
</dbReference>
<dbReference type="SUPFAM" id="SSF53474">
    <property type="entry name" value="alpha/beta-Hydrolases"/>
    <property type="match status" value="1"/>
</dbReference>
<comment type="caution">
    <text evidence="2">The sequence shown here is derived from an EMBL/GenBank/DDBJ whole genome shotgun (WGS) entry which is preliminary data.</text>
</comment>
<evidence type="ECO:0000313" key="2">
    <source>
        <dbReference type="EMBL" id="GIJ46056.1"/>
    </source>
</evidence>
<gene>
    <name evidence="2" type="ORF">Val02_29420</name>
</gene>
<reference evidence="2" key="1">
    <citation type="submission" date="2021-01" db="EMBL/GenBank/DDBJ databases">
        <title>Whole genome shotgun sequence of Virgisporangium aliadipatigenens NBRC 105644.</title>
        <authorList>
            <person name="Komaki H."/>
            <person name="Tamura T."/>
        </authorList>
    </citation>
    <scope>NUCLEOTIDE SEQUENCE</scope>
    <source>
        <strain evidence="2">NBRC 105644</strain>
    </source>
</reference>
<dbReference type="InterPro" id="IPR000073">
    <property type="entry name" value="AB_hydrolase_1"/>
</dbReference>
<proteinExistence type="predicted"/>
<sequence length="309" mass="31497">MSALTRDELRSATAAPRPRDGFVSRRVTVDGLATHVRVAAGAGGTPVVLLHGLAVSHRYLMPTARALAARHPVLVPDLPGFGLSAGPPRVYGPNAHARHVAAMLDPPQTDAGGLLGGGLLGGPADVGGVASGRVGRRVCLVGHSFGAEVAARLAATRPDLVAALVLAGPTSDPAARTYRGQVGRWLLDLAREDPRQAAILARDVRDAGPRRILRTLRSSVRNAIEADLRAITAPVLLLRGGADPVAPRDWIARAAARCAGPVETAELAGAGHNALTTAGVEAADLISGFAATVPGSPATRRSPGSPPPG</sequence>
<dbReference type="Gene3D" id="3.40.50.1820">
    <property type="entry name" value="alpha/beta hydrolase"/>
    <property type="match status" value="1"/>
</dbReference>
<dbReference type="PANTHER" id="PTHR43194">
    <property type="entry name" value="HYDROLASE ALPHA/BETA FOLD FAMILY"/>
    <property type="match status" value="1"/>
</dbReference>
<dbReference type="InterPro" id="IPR050228">
    <property type="entry name" value="Carboxylesterase_BioH"/>
</dbReference>
<evidence type="ECO:0000259" key="1">
    <source>
        <dbReference type="Pfam" id="PF12697"/>
    </source>
</evidence>
<feature type="domain" description="AB hydrolase-1" evidence="1">
    <location>
        <begin position="47"/>
        <end position="276"/>
    </location>
</feature>
<keyword evidence="3" id="KW-1185">Reference proteome</keyword>
<dbReference type="Proteomes" id="UP000619260">
    <property type="component" value="Unassembled WGS sequence"/>
</dbReference>
<accession>A0A8J3YLG8</accession>
<name>A0A8J3YLG8_9ACTN</name>